<keyword evidence="1" id="KW-0175">Coiled coil</keyword>
<organism evidence="2 3">
    <name type="scientific">Streptococcus sanguinis</name>
    <dbReference type="NCBI Taxonomy" id="1305"/>
    <lineage>
        <taxon>Bacteria</taxon>
        <taxon>Bacillati</taxon>
        <taxon>Bacillota</taxon>
        <taxon>Bacilli</taxon>
        <taxon>Lactobacillales</taxon>
        <taxon>Streptococcaceae</taxon>
        <taxon>Streptococcus</taxon>
    </lineage>
</organism>
<dbReference type="RefSeq" id="WP_060971018.1">
    <property type="nucleotide sequence ID" value="NZ_CP040798.1"/>
</dbReference>
<protein>
    <submittedName>
        <fullName evidence="2">Uncharacterized protein</fullName>
    </submittedName>
</protein>
<dbReference type="EMBL" id="CP040798">
    <property type="protein sequence ID" value="QLB51103.1"/>
    <property type="molecule type" value="Genomic_DNA"/>
</dbReference>
<evidence type="ECO:0000256" key="1">
    <source>
        <dbReference type="SAM" id="Coils"/>
    </source>
</evidence>
<sequence length="157" mass="18303">MPRKKSNIRRFSLYLGDEGAEKFTAIIDYLQDQGSPHGPELNKSETIQLALDAFYKLFLDIDRPRPYIQRLAELQGAKNNQLENIEQDLKVMKNQLNRLQYLELTNFHAITKGQEFDVQDLESIHSRMDPNQHELMARIDDVIQEDVARGQTIKHSH</sequence>
<accession>A0A7H8V3K0</accession>
<feature type="coiled-coil region" evidence="1">
    <location>
        <begin position="68"/>
        <end position="102"/>
    </location>
</feature>
<evidence type="ECO:0000313" key="2">
    <source>
        <dbReference type="EMBL" id="QLB51103.1"/>
    </source>
</evidence>
<dbReference type="AlphaFoldDB" id="A0A7H8V3K0"/>
<dbReference type="Proteomes" id="UP000509535">
    <property type="component" value="Chromosome"/>
</dbReference>
<reference evidence="2 3" key="1">
    <citation type="submission" date="2019-06" db="EMBL/GenBank/DDBJ databases">
        <title>The organization of the Streptococcus sanguinis genomes.</title>
        <authorList>
            <person name="Wang H.Y."/>
            <person name="Chen Y.Y.M."/>
            <person name="Wu C.H."/>
        </authorList>
    </citation>
    <scope>NUCLEOTIDE SEQUENCE [LARGE SCALE GENOMIC DNA]</scope>
    <source>
        <strain evidence="2 3">CGMH058</strain>
    </source>
</reference>
<proteinExistence type="predicted"/>
<gene>
    <name evidence="2" type="ORF">FDP16_11960</name>
</gene>
<name>A0A7H8V3K0_STRSA</name>
<evidence type="ECO:0000313" key="3">
    <source>
        <dbReference type="Proteomes" id="UP000509535"/>
    </source>
</evidence>